<feature type="transmembrane region" description="Helical" evidence="2">
    <location>
        <begin position="138"/>
        <end position="159"/>
    </location>
</feature>
<dbReference type="Proteomes" id="UP000306102">
    <property type="component" value="Unassembled WGS sequence"/>
</dbReference>
<gene>
    <name evidence="3" type="ORF">TEA_015408</name>
</gene>
<keyword evidence="2" id="KW-0472">Membrane</keyword>
<keyword evidence="2" id="KW-0812">Transmembrane</keyword>
<feature type="compositionally biased region" description="Basic and acidic residues" evidence="1">
    <location>
        <begin position="81"/>
        <end position="95"/>
    </location>
</feature>
<feature type="compositionally biased region" description="Low complexity" evidence="1">
    <location>
        <begin position="44"/>
        <end position="54"/>
    </location>
</feature>
<keyword evidence="2" id="KW-1133">Transmembrane helix</keyword>
<proteinExistence type="predicted"/>
<sequence length="187" mass="20777">MFAYSVAAASIQSHYQPAINNISIPSIPKPKPLPIFLPPITNPKLLPSSSTLKSQFQKGKNPRKPRKIVVAAENGNNEPIADPKEQEEIEKNKDDDGIDNQNKKMNVGDEEERKRRNGRPAFNLRWGDLLLDPNPDNILAVGLTGLLAWASVQVLWQLFFISVAIIVAALKYSFIAALLLFILITLL</sequence>
<feature type="transmembrane region" description="Helical" evidence="2">
    <location>
        <begin position="165"/>
        <end position="186"/>
    </location>
</feature>
<reference evidence="3 4" key="1">
    <citation type="journal article" date="2018" name="Proc. Natl. Acad. Sci. U.S.A.">
        <title>Draft genome sequence of Camellia sinensis var. sinensis provides insights into the evolution of the tea genome and tea quality.</title>
        <authorList>
            <person name="Wei C."/>
            <person name="Yang H."/>
            <person name="Wang S."/>
            <person name="Zhao J."/>
            <person name="Liu C."/>
            <person name="Gao L."/>
            <person name="Xia E."/>
            <person name="Lu Y."/>
            <person name="Tai Y."/>
            <person name="She G."/>
            <person name="Sun J."/>
            <person name="Cao H."/>
            <person name="Tong W."/>
            <person name="Gao Q."/>
            <person name="Li Y."/>
            <person name="Deng W."/>
            <person name="Jiang X."/>
            <person name="Wang W."/>
            <person name="Chen Q."/>
            <person name="Zhang S."/>
            <person name="Li H."/>
            <person name="Wu J."/>
            <person name="Wang P."/>
            <person name="Li P."/>
            <person name="Shi C."/>
            <person name="Zheng F."/>
            <person name="Jian J."/>
            <person name="Huang B."/>
            <person name="Shan D."/>
            <person name="Shi M."/>
            <person name="Fang C."/>
            <person name="Yue Y."/>
            <person name="Li F."/>
            <person name="Li D."/>
            <person name="Wei S."/>
            <person name="Han B."/>
            <person name="Jiang C."/>
            <person name="Yin Y."/>
            <person name="Xia T."/>
            <person name="Zhang Z."/>
            <person name="Bennetzen J.L."/>
            <person name="Zhao S."/>
            <person name="Wan X."/>
        </authorList>
    </citation>
    <scope>NUCLEOTIDE SEQUENCE [LARGE SCALE GENOMIC DNA]</scope>
    <source>
        <strain evidence="4">cv. Shuchazao</strain>
        <tissue evidence="3">Leaf</tissue>
    </source>
</reference>
<dbReference type="EMBL" id="SDRB02000171">
    <property type="protein sequence ID" value="THG23742.1"/>
    <property type="molecule type" value="Genomic_DNA"/>
</dbReference>
<dbReference type="PANTHER" id="PTHR36789">
    <property type="entry name" value="TRANSMEMBRANE PROTEIN"/>
    <property type="match status" value="1"/>
</dbReference>
<evidence type="ECO:0000256" key="2">
    <source>
        <dbReference type="SAM" id="Phobius"/>
    </source>
</evidence>
<name>A0A4S4F3A5_CAMSN</name>
<organism evidence="3 4">
    <name type="scientific">Camellia sinensis var. sinensis</name>
    <name type="common">China tea</name>
    <dbReference type="NCBI Taxonomy" id="542762"/>
    <lineage>
        <taxon>Eukaryota</taxon>
        <taxon>Viridiplantae</taxon>
        <taxon>Streptophyta</taxon>
        <taxon>Embryophyta</taxon>
        <taxon>Tracheophyta</taxon>
        <taxon>Spermatophyta</taxon>
        <taxon>Magnoliopsida</taxon>
        <taxon>eudicotyledons</taxon>
        <taxon>Gunneridae</taxon>
        <taxon>Pentapetalae</taxon>
        <taxon>asterids</taxon>
        <taxon>Ericales</taxon>
        <taxon>Theaceae</taxon>
        <taxon>Camellia</taxon>
    </lineage>
</organism>
<evidence type="ECO:0000313" key="3">
    <source>
        <dbReference type="EMBL" id="THG23742.1"/>
    </source>
</evidence>
<dbReference type="AlphaFoldDB" id="A0A4S4F3A5"/>
<evidence type="ECO:0000313" key="4">
    <source>
        <dbReference type="Proteomes" id="UP000306102"/>
    </source>
</evidence>
<evidence type="ECO:0008006" key="5">
    <source>
        <dbReference type="Google" id="ProtNLM"/>
    </source>
</evidence>
<accession>A0A4S4F3A5</accession>
<protein>
    <recommendedName>
        <fullName evidence="5">Transmembrane protein</fullName>
    </recommendedName>
</protein>
<keyword evidence="4" id="KW-1185">Reference proteome</keyword>
<dbReference type="PANTHER" id="PTHR36789:SF1">
    <property type="entry name" value="TRANSMEMBRANE PROTEIN"/>
    <property type="match status" value="1"/>
</dbReference>
<evidence type="ECO:0000256" key="1">
    <source>
        <dbReference type="SAM" id="MobiDB-lite"/>
    </source>
</evidence>
<feature type="region of interest" description="Disordered" evidence="1">
    <location>
        <begin position="44"/>
        <end position="116"/>
    </location>
</feature>
<comment type="caution">
    <text evidence="3">The sequence shown here is derived from an EMBL/GenBank/DDBJ whole genome shotgun (WGS) entry which is preliminary data.</text>
</comment>